<evidence type="ECO:0000313" key="4">
    <source>
        <dbReference type="EMBL" id="RUO25937.1"/>
    </source>
</evidence>
<dbReference type="Pfam" id="PF01408">
    <property type="entry name" value="GFO_IDH_MocA"/>
    <property type="match status" value="1"/>
</dbReference>
<proteinExistence type="predicted"/>
<dbReference type="EMBL" id="PIPL01000001">
    <property type="protein sequence ID" value="RUO25937.1"/>
    <property type="molecule type" value="Genomic_DNA"/>
</dbReference>
<accession>A0A432W785</accession>
<protein>
    <submittedName>
        <fullName evidence="4">UDP-N-acetyl-D-glucosamine dehydrogenase</fullName>
    </submittedName>
</protein>
<dbReference type="OrthoDB" id="9792935at2"/>
<dbReference type="InterPro" id="IPR051450">
    <property type="entry name" value="Gfo/Idh/MocA_Oxidoreductases"/>
</dbReference>
<dbReference type="InterPro" id="IPR036291">
    <property type="entry name" value="NAD(P)-bd_dom_sf"/>
</dbReference>
<evidence type="ECO:0000259" key="3">
    <source>
        <dbReference type="Pfam" id="PF22725"/>
    </source>
</evidence>
<comment type="caution">
    <text evidence="4">The sequence shown here is derived from an EMBL/GenBank/DDBJ whole genome shotgun (WGS) entry which is preliminary data.</text>
</comment>
<dbReference type="InterPro" id="IPR000683">
    <property type="entry name" value="Gfo/Idh/MocA-like_OxRdtase_N"/>
</dbReference>
<gene>
    <name evidence="4" type="ORF">CWE09_04205</name>
</gene>
<keyword evidence="1" id="KW-0732">Signal</keyword>
<dbReference type="AlphaFoldDB" id="A0A432W785"/>
<feature type="domain" description="Gfo/Idh/MocA-like oxidoreductase N-terminal" evidence="2">
    <location>
        <begin position="7"/>
        <end position="123"/>
    </location>
</feature>
<organism evidence="4 5">
    <name type="scientific">Aliidiomarina minuta</name>
    <dbReference type="NCBI Taxonomy" id="880057"/>
    <lineage>
        <taxon>Bacteria</taxon>
        <taxon>Pseudomonadati</taxon>
        <taxon>Pseudomonadota</taxon>
        <taxon>Gammaproteobacteria</taxon>
        <taxon>Alteromonadales</taxon>
        <taxon>Idiomarinaceae</taxon>
        <taxon>Aliidiomarina</taxon>
    </lineage>
</organism>
<dbReference type="SUPFAM" id="SSF55347">
    <property type="entry name" value="Glyceraldehyde-3-phosphate dehydrogenase-like, C-terminal domain"/>
    <property type="match status" value="1"/>
</dbReference>
<dbReference type="PANTHER" id="PTHR43377">
    <property type="entry name" value="BILIVERDIN REDUCTASE A"/>
    <property type="match status" value="1"/>
</dbReference>
<dbReference type="Gene3D" id="3.40.50.720">
    <property type="entry name" value="NAD(P)-binding Rossmann-like Domain"/>
    <property type="match status" value="1"/>
</dbReference>
<reference evidence="4 5" key="1">
    <citation type="journal article" date="2011" name="Front. Microbiol.">
        <title>Genomic signatures of strain selection and enhancement in Bacillus atrophaeus var. globigii, a historical biowarfare simulant.</title>
        <authorList>
            <person name="Gibbons H.S."/>
            <person name="Broomall S.M."/>
            <person name="McNew L.A."/>
            <person name="Daligault H."/>
            <person name="Chapman C."/>
            <person name="Bruce D."/>
            <person name="Karavis M."/>
            <person name="Krepps M."/>
            <person name="McGregor P.A."/>
            <person name="Hong C."/>
            <person name="Park K.H."/>
            <person name="Akmal A."/>
            <person name="Feldman A."/>
            <person name="Lin J.S."/>
            <person name="Chang W.E."/>
            <person name="Higgs B.W."/>
            <person name="Demirev P."/>
            <person name="Lindquist J."/>
            <person name="Liem A."/>
            <person name="Fochler E."/>
            <person name="Read T.D."/>
            <person name="Tapia R."/>
            <person name="Johnson S."/>
            <person name="Bishop-Lilly K.A."/>
            <person name="Detter C."/>
            <person name="Han C."/>
            <person name="Sozhamannan S."/>
            <person name="Rosenzweig C.N."/>
            <person name="Skowronski E.W."/>
        </authorList>
    </citation>
    <scope>NUCLEOTIDE SEQUENCE [LARGE SCALE GENOMIC DNA]</scope>
    <source>
        <strain evidence="4 5">MLST1</strain>
    </source>
</reference>
<dbReference type="Proteomes" id="UP000288293">
    <property type="component" value="Unassembled WGS sequence"/>
</dbReference>
<dbReference type="PANTHER" id="PTHR43377:SF1">
    <property type="entry name" value="BILIVERDIN REDUCTASE A"/>
    <property type="match status" value="1"/>
</dbReference>
<keyword evidence="5" id="KW-1185">Reference proteome</keyword>
<dbReference type="Pfam" id="PF22725">
    <property type="entry name" value="GFO_IDH_MocA_C3"/>
    <property type="match status" value="1"/>
</dbReference>
<dbReference type="Gene3D" id="3.30.360.10">
    <property type="entry name" value="Dihydrodipicolinate Reductase, domain 2"/>
    <property type="match status" value="1"/>
</dbReference>
<dbReference type="RefSeq" id="WP_126802755.1">
    <property type="nucleotide sequence ID" value="NZ_PIPL01000001.1"/>
</dbReference>
<dbReference type="SUPFAM" id="SSF51735">
    <property type="entry name" value="NAD(P)-binding Rossmann-fold domains"/>
    <property type="match status" value="1"/>
</dbReference>
<evidence type="ECO:0000256" key="1">
    <source>
        <dbReference type="ARBA" id="ARBA00022729"/>
    </source>
</evidence>
<dbReference type="InterPro" id="IPR055170">
    <property type="entry name" value="GFO_IDH_MocA-like_dom"/>
</dbReference>
<evidence type="ECO:0000313" key="5">
    <source>
        <dbReference type="Proteomes" id="UP000288293"/>
    </source>
</evidence>
<name>A0A432W785_9GAMM</name>
<evidence type="ECO:0000259" key="2">
    <source>
        <dbReference type="Pfam" id="PF01408"/>
    </source>
</evidence>
<sequence length="350" mass="39212">MQRNAKLRTGVVGLGYFGAFHAEKHATLPSCELVAVADTDLKKVHKVSMEHDVQGFNSHHDLIGQVDAVSIATPAESHYQVARDFLQEGVHVLLEKPIASNAKQARELIQLANQHHCILQIGHLERFNPVFIALPQSLQKPEYIESHRLTQFQSRGQDVNVVLDLMIHDIDLVHALIPSEVIQVQAKGVCVYSKTVDLVNAILYFANGSVANLTASRASIEPRRAIHLFQEQAYTCLDMQHKTITTQQQKGKAQPVVDTIRLQNEDTLRAEIASFAEAVQNQKPPLVSGDDGLKAISTARRICLAMQRSNPDNPLPLREETQYQKRHIAYDRHPETREIFFSRPSLVKGL</sequence>
<feature type="domain" description="GFO/IDH/MocA-like oxidoreductase" evidence="3">
    <location>
        <begin position="154"/>
        <end position="223"/>
    </location>
</feature>
<dbReference type="GO" id="GO:0000166">
    <property type="term" value="F:nucleotide binding"/>
    <property type="evidence" value="ECO:0007669"/>
    <property type="project" value="InterPro"/>
</dbReference>